<reference evidence="2" key="1">
    <citation type="journal article" date="2014" name="Int. J. Syst. Evol. Microbiol.">
        <title>Complete genome of a new Firmicutes species belonging to the dominant human colonic microbiota ('Ruminococcus bicirculans') reveals two chromosomes and a selective capacity to utilize plant glucans.</title>
        <authorList>
            <consortium name="NISC Comparative Sequencing Program"/>
            <person name="Wegmann U."/>
            <person name="Louis P."/>
            <person name="Goesmann A."/>
            <person name="Henrissat B."/>
            <person name="Duncan S.H."/>
            <person name="Flint H.J."/>
        </authorList>
    </citation>
    <scope>NUCLEOTIDE SEQUENCE</scope>
    <source>
        <strain evidence="2">CECT 7703</strain>
    </source>
</reference>
<keyword evidence="3" id="KW-1185">Reference proteome</keyword>
<reference evidence="2" key="2">
    <citation type="submission" date="2023-06" db="EMBL/GenBank/DDBJ databases">
        <authorList>
            <person name="Lucena T."/>
            <person name="Sun Q."/>
        </authorList>
    </citation>
    <scope>NUCLEOTIDE SEQUENCE</scope>
    <source>
        <strain evidence="2">CECT 7703</strain>
    </source>
</reference>
<feature type="compositionally biased region" description="Basic and acidic residues" evidence="1">
    <location>
        <begin position="18"/>
        <end position="28"/>
    </location>
</feature>
<proteinExistence type="predicted"/>
<evidence type="ECO:0000313" key="2">
    <source>
        <dbReference type="EMBL" id="MDN3575495.1"/>
    </source>
</evidence>
<dbReference type="RefSeq" id="WP_290331152.1">
    <property type="nucleotide sequence ID" value="NZ_JAUFPU010000002.1"/>
</dbReference>
<evidence type="ECO:0000256" key="1">
    <source>
        <dbReference type="SAM" id="MobiDB-lite"/>
    </source>
</evidence>
<organism evidence="2 3">
    <name type="scientific">Chitinimonas viridis</name>
    <dbReference type="NCBI Taxonomy" id="664880"/>
    <lineage>
        <taxon>Bacteria</taxon>
        <taxon>Pseudomonadati</taxon>
        <taxon>Pseudomonadota</taxon>
        <taxon>Betaproteobacteria</taxon>
        <taxon>Neisseriales</taxon>
        <taxon>Chitinibacteraceae</taxon>
        <taxon>Chitinimonas</taxon>
    </lineage>
</organism>
<protein>
    <submittedName>
        <fullName evidence="2">Uncharacterized protein</fullName>
    </submittedName>
</protein>
<feature type="compositionally biased region" description="Basic and acidic residues" evidence="1">
    <location>
        <begin position="47"/>
        <end position="57"/>
    </location>
</feature>
<accession>A0ABT8B197</accession>
<gene>
    <name evidence="2" type="ORF">QWZ03_01755</name>
</gene>
<sequence length="63" mass="7333">MSQYNQGGNAGADTAEQAEERRDADRRMSPAQDEGDWQWQNQLLNGNERRNDHRRQVDNTQTD</sequence>
<dbReference type="Proteomes" id="UP001180081">
    <property type="component" value="Unassembled WGS sequence"/>
</dbReference>
<comment type="caution">
    <text evidence="2">The sequence shown here is derived from an EMBL/GenBank/DDBJ whole genome shotgun (WGS) entry which is preliminary data.</text>
</comment>
<name>A0ABT8B197_9NEIS</name>
<feature type="region of interest" description="Disordered" evidence="1">
    <location>
        <begin position="1"/>
        <end position="63"/>
    </location>
</feature>
<evidence type="ECO:0000313" key="3">
    <source>
        <dbReference type="Proteomes" id="UP001180081"/>
    </source>
</evidence>
<dbReference type="EMBL" id="JAUFPU010000002">
    <property type="protein sequence ID" value="MDN3575495.1"/>
    <property type="molecule type" value="Genomic_DNA"/>
</dbReference>